<feature type="domain" description="Activator of Hsp90 ATPase homologue 1/2-like C-terminal" evidence="2">
    <location>
        <begin position="30"/>
        <end position="149"/>
    </location>
</feature>
<proteinExistence type="inferred from homology"/>
<gene>
    <name evidence="3" type="ORF">MZO42_03890</name>
</gene>
<dbReference type="InterPro" id="IPR013538">
    <property type="entry name" value="ASHA1/2-like_C"/>
</dbReference>
<name>A0ABU3MZV2_9SPHN</name>
<dbReference type="InterPro" id="IPR023393">
    <property type="entry name" value="START-like_dom_sf"/>
</dbReference>
<dbReference type="Pfam" id="PF08327">
    <property type="entry name" value="AHSA1"/>
    <property type="match status" value="1"/>
</dbReference>
<protein>
    <submittedName>
        <fullName evidence="3">SRPBCC domain-containing protein</fullName>
    </submittedName>
</protein>
<evidence type="ECO:0000256" key="1">
    <source>
        <dbReference type="ARBA" id="ARBA00006817"/>
    </source>
</evidence>
<dbReference type="SUPFAM" id="SSF55961">
    <property type="entry name" value="Bet v1-like"/>
    <property type="match status" value="1"/>
</dbReference>
<evidence type="ECO:0000259" key="2">
    <source>
        <dbReference type="Pfam" id="PF08327"/>
    </source>
</evidence>
<dbReference type="EMBL" id="JALMLT010000001">
    <property type="protein sequence ID" value="MDT8757830.1"/>
    <property type="molecule type" value="Genomic_DNA"/>
</dbReference>
<organism evidence="3">
    <name type="scientific">Sphingomonas psychrotolerans</name>
    <dbReference type="NCBI Taxonomy" id="1327635"/>
    <lineage>
        <taxon>Bacteria</taxon>
        <taxon>Pseudomonadati</taxon>
        <taxon>Pseudomonadota</taxon>
        <taxon>Alphaproteobacteria</taxon>
        <taxon>Sphingomonadales</taxon>
        <taxon>Sphingomonadaceae</taxon>
        <taxon>Sphingomonas</taxon>
    </lineage>
</organism>
<reference evidence="3" key="1">
    <citation type="submission" date="2022-04" db="EMBL/GenBank/DDBJ databases">
        <title>Tomato heritable bacteria conferring resistance against bacterial wilt.</title>
        <authorList>
            <person name="Yin J."/>
        </authorList>
    </citation>
    <scope>NUCLEOTIDE SEQUENCE</scope>
    <source>
        <strain evidence="3">Cra20</strain>
    </source>
</reference>
<evidence type="ECO:0000313" key="3">
    <source>
        <dbReference type="EMBL" id="MDT8757830.1"/>
    </source>
</evidence>
<dbReference type="Gene3D" id="3.30.530.20">
    <property type="match status" value="1"/>
</dbReference>
<comment type="similarity">
    <text evidence="1">Belongs to the AHA1 family.</text>
</comment>
<sequence length="155" mass="17333">MPATADTAAPMAFEIDRDAYTLRFVRDFGVPPELVFQAWTTPEELACWWDAGGAHLTECEMDLRPGGTFRFASPSHAHMPFTGTYVEITPPERLVFSVMDSIGRVLLAETARGTRMTLEIVCKSAEHLEHYIQLGVAKGTSQTCDNLVAFIWEHR</sequence>
<accession>A0ABU3MZV2</accession>
<comment type="caution">
    <text evidence="3">The sequence shown here is derived from an EMBL/GenBank/DDBJ whole genome shotgun (WGS) entry which is preliminary data.</text>
</comment>